<organism evidence="2 3">
    <name type="scientific">Phytophthora cactorum</name>
    <dbReference type="NCBI Taxonomy" id="29920"/>
    <lineage>
        <taxon>Eukaryota</taxon>
        <taxon>Sar</taxon>
        <taxon>Stramenopiles</taxon>
        <taxon>Oomycota</taxon>
        <taxon>Peronosporomycetes</taxon>
        <taxon>Peronosporales</taxon>
        <taxon>Peronosporaceae</taxon>
        <taxon>Phytophthora</taxon>
    </lineage>
</organism>
<feature type="compositionally biased region" description="Basic and acidic residues" evidence="1">
    <location>
        <begin position="287"/>
        <end position="298"/>
    </location>
</feature>
<dbReference type="OrthoDB" id="129796at2759"/>
<feature type="region of interest" description="Disordered" evidence="1">
    <location>
        <begin position="635"/>
        <end position="719"/>
    </location>
</feature>
<feature type="region of interest" description="Disordered" evidence="1">
    <location>
        <begin position="542"/>
        <end position="571"/>
    </location>
</feature>
<comment type="caution">
    <text evidence="2">The sequence shown here is derived from an EMBL/GenBank/DDBJ whole genome shotgun (WGS) entry which is preliminary data.</text>
</comment>
<feature type="region of interest" description="Disordered" evidence="1">
    <location>
        <begin position="169"/>
        <end position="308"/>
    </location>
</feature>
<feature type="compositionally biased region" description="Acidic residues" evidence="1">
    <location>
        <begin position="240"/>
        <end position="249"/>
    </location>
</feature>
<sequence length="906" mass="96589">MGKTPERRVFTSASSSGALRYRRKAPAPADNQQTEQQPEDIKQQQLKPQHQQLKPQLYADSNRSRSSRSPSARRFFRPKPRQSKQQQQPALLKQLLWKAKAVQPTPPLLTLTQQQQRSRDQEEGEHEEDEELAFAREQRQARKLLASEVEALATTKNKAVAVAALPSSESFVAESSSQETQSGSEDEAVFLPYSDLLPAVQPPTEWQVFKEQENGAEETDGEENSSPVVPSETVETPTTEQEEQPEQDELEKAAAIRRKRQRSKLKQRQKRAAKEQKRFQHQQKQVHVGEKERVRPAEEDAGSTQSDGSAAVAIFHPPTNLASEMDAGVCRAVLSQLKEVVPCIVVGDVACPMVPDEQSPVSSGEAGKGGTSGSEEAIVDFRQHVIAMLDRSKETQIQYRESFVVENSGFDAASSYDFFKSRTRDLCKYLLQVFARFREAPALCTTNGFLQSRAGGIIITYFGVLATATYDRSYRYAPKTPNSKAIAATLPTIMKVTVLEPSTLFPPPLSPPLVGDRLPSADRGLALLLLSSVMGDSCKTPFDEVESVGNGVRPSISSDPDEDEAEDDDERIEPELESAGATLLLPELPRLLLELVLGPKLPEAELDNNSSVSEDDELLLLLPVAATTPLELELDPANVDPVSDLDDASTDPLAPAEDPADRLTAEAEEESDAGEELDVDPVDPSNADPESEALVDEISEDDPALSPPSEPDEDPGTIGVLVGAVSLDPDSDGGVAVTGVGLIGVDAGVSVGVGDVLPESEPDSDEGIAVTGGGLVGLGLGVDVDPMLDPELELDSDDGIAVTGGGLVGPEDPLDDSDEDTGTCDVDTGAAVVALGADVVGIAVVEVGVSVGTGVSVTGPVVSGVVAGISVAGIAVGATGVSVVESALQLSLLEHRLLYRSLSEYS</sequence>
<feature type="compositionally biased region" description="Acidic residues" evidence="1">
    <location>
        <begin position="559"/>
        <end position="571"/>
    </location>
</feature>
<feature type="compositionally biased region" description="Acidic residues" evidence="1">
    <location>
        <begin position="666"/>
        <end position="681"/>
    </location>
</feature>
<dbReference type="VEuPathDB" id="FungiDB:PC110_g9642"/>
<feature type="compositionally biased region" description="Acidic residues" evidence="1">
    <location>
        <begin position="689"/>
        <end position="703"/>
    </location>
</feature>
<gene>
    <name evidence="2" type="ORF">JG687_00002877</name>
</gene>
<evidence type="ECO:0000313" key="2">
    <source>
        <dbReference type="EMBL" id="KAG6969987.1"/>
    </source>
</evidence>
<dbReference type="Proteomes" id="UP000688947">
    <property type="component" value="Unassembled WGS sequence"/>
</dbReference>
<evidence type="ECO:0000313" key="3">
    <source>
        <dbReference type="Proteomes" id="UP000688947"/>
    </source>
</evidence>
<feature type="compositionally biased region" description="Acidic residues" evidence="1">
    <location>
        <begin position="122"/>
        <end position="132"/>
    </location>
</feature>
<evidence type="ECO:0000256" key="1">
    <source>
        <dbReference type="SAM" id="MobiDB-lite"/>
    </source>
</evidence>
<accession>A0A8T1UX54</accession>
<feature type="region of interest" description="Disordered" evidence="1">
    <location>
        <begin position="1"/>
        <end position="133"/>
    </location>
</feature>
<feature type="compositionally biased region" description="Low complexity" evidence="1">
    <location>
        <begin position="169"/>
        <end position="183"/>
    </location>
</feature>
<feature type="compositionally biased region" description="Low complexity" evidence="1">
    <location>
        <begin position="224"/>
        <end position="239"/>
    </location>
</feature>
<reference evidence="2" key="1">
    <citation type="submission" date="2021-01" db="EMBL/GenBank/DDBJ databases">
        <title>Phytophthora aleatoria, a newly-described species from Pinus radiata is distinct from Phytophthora cactorum isolates based on comparative genomics.</title>
        <authorList>
            <person name="Mcdougal R."/>
            <person name="Panda P."/>
            <person name="Williams N."/>
            <person name="Studholme D.J."/>
        </authorList>
    </citation>
    <scope>NUCLEOTIDE SEQUENCE</scope>
    <source>
        <strain evidence="2">NZFS 3830</strain>
    </source>
</reference>
<protein>
    <submittedName>
        <fullName evidence="2">Uncharacterized protein</fullName>
    </submittedName>
</protein>
<feature type="compositionally biased region" description="Basic residues" evidence="1">
    <location>
        <begin position="255"/>
        <end position="271"/>
    </location>
</feature>
<feature type="compositionally biased region" description="Low complexity" evidence="1">
    <location>
        <begin position="83"/>
        <end position="116"/>
    </location>
</feature>
<dbReference type="EMBL" id="JAENGZ010000083">
    <property type="protein sequence ID" value="KAG6969987.1"/>
    <property type="molecule type" value="Genomic_DNA"/>
</dbReference>
<name>A0A8T1UX54_9STRA</name>
<proteinExistence type="predicted"/>
<feature type="compositionally biased region" description="Low complexity" evidence="1">
    <location>
        <begin position="43"/>
        <end position="57"/>
    </location>
</feature>
<feature type="compositionally biased region" description="Acidic residues" evidence="1">
    <location>
        <begin position="214"/>
        <end position="223"/>
    </location>
</feature>
<dbReference type="AlphaFoldDB" id="A0A8T1UX54"/>